<dbReference type="Proteomes" id="UP000265520">
    <property type="component" value="Unassembled WGS sequence"/>
</dbReference>
<sequence length="31" mass="3556">SFMSRLQDLPSIFSNSTLFDQSEHILVNSIE</sequence>
<accession>A0A392UZH2</accession>
<dbReference type="EMBL" id="LXQA010998191">
    <property type="protein sequence ID" value="MCI80542.1"/>
    <property type="molecule type" value="Genomic_DNA"/>
</dbReference>
<dbReference type="AlphaFoldDB" id="A0A392UZH2"/>
<feature type="non-terminal residue" evidence="1">
    <location>
        <position position="1"/>
    </location>
</feature>
<protein>
    <submittedName>
        <fullName evidence="1">Uncharacterized protein</fullName>
    </submittedName>
</protein>
<reference evidence="1 2" key="1">
    <citation type="journal article" date="2018" name="Front. Plant Sci.">
        <title>Red Clover (Trifolium pratense) and Zigzag Clover (T. medium) - A Picture of Genomic Similarities and Differences.</title>
        <authorList>
            <person name="Dluhosova J."/>
            <person name="Istvanek J."/>
            <person name="Nedelnik J."/>
            <person name="Repkova J."/>
        </authorList>
    </citation>
    <scope>NUCLEOTIDE SEQUENCE [LARGE SCALE GENOMIC DNA]</scope>
    <source>
        <strain evidence="2">cv. 10/8</strain>
        <tissue evidence="1">Leaf</tissue>
    </source>
</reference>
<evidence type="ECO:0000313" key="1">
    <source>
        <dbReference type="EMBL" id="MCI80542.1"/>
    </source>
</evidence>
<proteinExistence type="predicted"/>
<organism evidence="1 2">
    <name type="scientific">Trifolium medium</name>
    <dbReference type="NCBI Taxonomy" id="97028"/>
    <lineage>
        <taxon>Eukaryota</taxon>
        <taxon>Viridiplantae</taxon>
        <taxon>Streptophyta</taxon>
        <taxon>Embryophyta</taxon>
        <taxon>Tracheophyta</taxon>
        <taxon>Spermatophyta</taxon>
        <taxon>Magnoliopsida</taxon>
        <taxon>eudicotyledons</taxon>
        <taxon>Gunneridae</taxon>
        <taxon>Pentapetalae</taxon>
        <taxon>rosids</taxon>
        <taxon>fabids</taxon>
        <taxon>Fabales</taxon>
        <taxon>Fabaceae</taxon>
        <taxon>Papilionoideae</taxon>
        <taxon>50 kb inversion clade</taxon>
        <taxon>NPAAA clade</taxon>
        <taxon>Hologalegina</taxon>
        <taxon>IRL clade</taxon>
        <taxon>Trifolieae</taxon>
        <taxon>Trifolium</taxon>
    </lineage>
</organism>
<name>A0A392UZH2_9FABA</name>
<comment type="caution">
    <text evidence="1">The sequence shown here is derived from an EMBL/GenBank/DDBJ whole genome shotgun (WGS) entry which is preliminary data.</text>
</comment>
<evidence type="ECO:0000313" key="2">
    <source>
        <dbReference type="Proteomes" id="UP000265520"/>
    </source>
</evidence>
<keyword evidence="2" id="KW-1185">Reference proteome</keyword>